<dbReference type="Pfam" id="PF05036">
    <property type="entry name" value="SPOR"/>
    <property type="match status" value="1"/>
</dbReference>
<dbReference type="InterPro" id="IPR008258">
    <property type="entry name" value="Transglycosylase_SLT_dom_1"/>
</dbReference>
<dbReference type="InterPro" id="IPR023346">
    <property type="entry name" value="Lysozyme-like_dom_sf"/>
</dbReference>
<evidence type="ECO:0000256" key="1">
    <source>
        <dbReference type="ARBA" id="ARBA00007734"/>
    </source>
</evidence>
<keyword evidence="3" id="KW-0732">Signal</keyword>
<dbReference type="GO" id="GO:0042834">
    <property type="term" value="F:peptidoglycan binding"/>
    <property type="evidence" value="ECO:0007669"/>
    <property type="project" value="InterPro"/>
</dbReference>
<dbReference type="SUPFAM" id="SSF53955">
    <property type="entry name" value="Lysozyme-like"/>
    <property type="match status" value="1"/>
</dbReference>
<keyword evidence="7" id="KW-1185">Reference proteome</keyword>
<evidence type="ECO:0000259" key="4">
    <source>
        <dbReference type="Pfam" id="PF01464"/>
    </source>
</evidence>
<feature type="signal peptide" evidence="3">
    <location>
        <begin position="1"/>
        <end position="16"/>
    </location>
</feature>
<dbReference type="AlphaFoldDB" id="A0A1H2SA55"/>
<dbReference type="PANTHER" id="PTHR37423">
    <property type="entry name" value="SOLUBLE LYTIC MUREIN TRANSGLYCOSYLASE-RELATED"/>
    <property type="match status" value="1"/>
</dbReference>
<proteinExistence type="inferred from homology"/>
<gene>
    <name evidence="6" type="ORF">SAMN04488001_0750</name>
</gene>
<evidence type="ECO:0000259" key="5">
    <source>
        <dbReference type="Pfam" id="PF05036"/>
    </source>
</evidence>
<accession>A0A1H2SA55</accession>
<dbReference type="Pfam" id="PF01464">
    <property type="entry name" value="SLT"/>
    <property type="match status" value="1"/>
</dbReference>
<dbReference type="EMBL" id="FNOI01000001">
    <property type="protein sequence ID" value="SDW28583.1"/>
    <property type="molecule type" value="Genomic_DNA"/>
</dbReference>
<evidence type="ECO:0000256" key="3">
    <source>
        <dbReference type="SAM" id="SignalP"/>
    </source>
</evidence>
<dbReference type="CDD" id="cd00254">
    <property type="entry name" value="LT-like"/>
    <property type="match status" value="1"/>
</dbReference>
<protein>
    <submittedName>
        <fullName evidence="6">Sporulation related domain-containing protein</fullName>
    </submittedName>
</protein>
<reference evidence="7" key="1">
    <citation type="submission" date="2016-10" db="EMBL/GenBank/DDBJ databases">
        <authorList>
            <person name="Varghese N."/>
            <person name="Submissions S."/>
        </authorList>
    </citation>
    <scope>NUCLEOTIDE SEQUENCE [LARGE SCALE GENOMIC DNA]</scope>
    <source>
        <strain evidence="7">DSM 26922</strain>
    </source>
</reference>
<comment type="similarity">
    <text evidence="1">Belongs to the transglycosylase Slt family.</text>
</comment>
<evidence type="ECO:0000256" key="2">
    <source>
        <dbReference type="ARBA" id="ARBA00009387"/>
    </source>
</evidence>
<dbReference type="OrthoDB" id="9815002at2"/>
<evidence type="ECO:0000313" key="7">
    <source>
        <dbReference type="Proteomes" id="UP000199441"/>
    </source>
</evidence>
<dbReference type="STRING" id="670155.SAMN04488001_0750"/>
<dbReference type="Gene3D" id="1.10.530.10">
    <property type="match status" value="1"/>
</dbReference>
<name>A0A1H2SA55_9RHOB</name>
<feature type="domain" description="SPOR" evidence="5">
    <location>
        <begin position="207"/>
        <end position="287"/>
    </location>
</feature>
<dbReference type="PANTHER" id="PTHR37423:SF2">
    <property type="entry name" value="MEMBRANE-BOUND LYTIC MUREIN TRANSGLYCOSYLASE C"/>
    <property type="match status" value="1"/>
</dbReference>
<sequence>MRWFLALLWLSSPAMAAPPDPMCTSGKWDQVQCIRAQHFVFDLCQLIESTAATHELDPHFFTRLIWQESRFNPNALSPANAMGIAQFIRSTATKRGLADPYNPADAIDHAAQYLAEMVARYGNEGMAAIGYNGGEARAEGFLAGRGLASETEAYVPIITGLDAEAWRDGQPKTHDMRLSKTGSFRAACYVLARERQMTPLRTVPRFKPWGVQLAAERSKSAARARFKSLTKTCHGLVEGEKLDVIYKKHRVAKLKGWYMARLSRNTRDAAHALCGKLRKQGCACAVYKNN</sequence>
<feature type="chain" id="PRO_5011518759" evidence="3">
    <location>
        <begin position="17"/>
        <end position="290"/>
    </location>
</feature>
<comment type="similarity">
    <text evidence="2">Belongs to the virb1 family.</text>
</comment>
<dbReference type="Proteomes" id="UP000199441">
    <property type="component" value="Unassembled WGS sequence"/>
</dbReference>
<feature type="domain" description="Transglycosylase SLT" evidence="4">
    <location>
        <begin position="46"/>
        <end position="137"/>
    </location>
</feature>
<evidence type="ECO:0000313" key="6">
    <source>
        <dbReference type="EMBL" id="SDW28583.1"/>
    </source>
</evidence>
<organism evidence="6 7">
    <name type="scientific">Litoreibacter albidus</name>
    <dbReference type="NCBI Taxonomy" id="670155"/>
    <lineage>
        <taxon>Bacteria</taxon>
        <taxon>Pseudomonadati</taxon>
        <taxon>Pseudomonadota</taxon>
        <taxon>Alphaproteobacteria</taxon>
        <taxon>Rhodobacterales</taxon>
        <taxon>Roseobacteraceae</taxon>
        <taxon>Litoreibacter</taxon>
    </lineage>
</organism>
<dbReference type="InterPro" id="IPR007730">
    <property type="entry name" value="SPOR-like_dom"/>
</dbReference>